<comment type="subcellular location">
    <subcellularLocation>
        <location evidence="1 6">Cell membrane</location>
        <topology evidence="1 6">Multi-pass membrane protein</topology>
    </subcellularLocation>
</comment>
<feature type="transmembrane region" description="Helical" evidence="6">
    <location>
        <begin position="175"/>
        <end position="199"/>
    </location>
</feature>
<dbReference type="InterPro" id="IPR032816">
    <property type="entry name" value="VTT_dom"/>
</dbReference>
<sequence>MPDDPSPTASDRRRPWLRLWPLALLLAAIGLAYALGLHRVLSFEALAEHRATLAGFVAARPVPALLLYVLTYVVVVGFSLPGATVMTLAGGFLFGPWLGAAAAVAGATIGACLLFLAARHALADSLARRAGPRLGKLREALARDGFWYLLSLRLLPVLPFWFVNLAPALAGMPLAPYAAATFLGIIPASLVFAGIGAGLGQVFESGGRPDLTVIFSPGILLPLLGLAALSLLGAWWRRRQRAA</sequence>
<keyword evidence="3 6" id="KW-0812">Transmembrane</keyword>
<evidence type="ECO:0000259" key="7">
    <source>
        <dbReference type="Pfam" id="PF09335"/>
    </source>
</evidence>
<comment type="similarity">
    <text evidence="6">Belongs to the TVP38/TMEM64 family.</text>
</comment>
<keyword evidence="5 6" id="KW-0472">Membrane</keyword>
<reference evidence="8" key="1">
    <citation type="submission" date="2021-10" db="EMBL/GenBank/DDBJ databases">
        <title>Roseicella aerolatum sp. nov., isolated from aerosols of e-waste dismantling site.</title>
        <authorList>
            <person name="Qin T."/>
        </authorList>
    </citation>
    <scope>NUCLEOTIDE SEQUENCE</scope>
    <source>
        <strain evidence="8">GB24</strain>
    </source>
</reference>
<evidence type="ECO:0000256" key="6">
    <source>
        <dbReference type="RuleBase" id="RU366058"/>
    </source>
</evidence>
<evidence type="ECO:0000256" key="1">
    <source>
        <dbReference type="ARBA" id="ARBA00004651"/>
    </source>
</evidence>
<dbReference type="PANTHER" id="PTHR12677:SF59">
    <property type="entry name" value="GOLGI APPARATUS MEMBRANE PROTEIN TVP38-RELATED"/>
    <property type="match status" value="1"/>
</dbReference>
<comment type="caution">
    <text evidence="8">The sequence shown here is derived from an EMBL/GenBank/DDBJ whole genome shotgun (WGS) entry which is preliminary data.</text>
</comment>
<proteinExistence type="inferred from homology"/>
<keyword evidence="9" id="KW-1185">Reference proteome</keyword>
<dbReference type="InterPro" id="IPR015414">
    <property type="entry name" value="TMEM64"/>
</dbReference>
<feature type="transmembrane region" description="Helical" evidence="6">
    <location>
        <begin position="62"/>
        <end position="85"/>
    </location>
</feature>
<evidence type="ECO:0000256" key="5">
    <source>
        <dbReference type="ARBA" id="ARBA00023136"/>
    </source>
</evidence>
<accession>A0A9X1IC90</accession>
<evidence type="ECO:0000256" key="4">
    <source>
        <dbReference type="ARBA" id="ARBA00022989"/>
    </source>
</evidence>
<evidence type="ECO:0000313" key="9">
    <source>
        <dbReference type="Proteomes" id="UP001139311"/>
    </source>
</evidence>
<dbReference type="Pfam" id="PF09335">
    <property type="entry name" value="VTT_dom"/>
    <property type="match status" value="1"/>
</dbReference>
<feature type="transmembrane region" description="Helical" evidence="6">
    <location>
        <begin position="97"/>
        <end position="118"/>
    </location>
</feature>
<dbReference type="PANTHER" id="PTHR12677">
    <property type="entry name" value="GOLGI APPARATUS MEMBRANE PROTEIN TVP38-RELATED"/>
    <property type="match status" value="1"/>
</dbReference>
<feature type="domain" description="VTT" evidence="7">
    <location>
        <begin position="83"/>
        <end position="197"/>
    </location>
</feature>
<organism evidence="8 9">
    <name type="scientific">Roseicella aerolata</name>
    <dbReference type="NCBI Taxonomy" id="2883479"/>
    <lineage>
        <taxon>Bacteria</taxon>
        <taxon>Pseudomonadati</taxon>
        <taxon>Pseudomonadota</taxon>
        <taxon>Alphaproteobacteria</taxon>
        <taxon>Acetobacterales</taxon>
        <taxon>Roseomonadaceae</taxon>
        <taxon>Roseicella</taxon>
    </lineage>
</organism>
<evidence type="ECO:0000256" key="3">
    <source>
        <dbReference type="ARBA" id="ARBA00022692"/>
    </source>
</evidence>
<dbReference type="RefSeq" id="WP_226604278.1">
    <property type="nucleotide sequence ID" value="NZ_JAJAQI010000003.1"/>
</dbReference>
<dbReference type="EMBL" id="JAJAQI010000003">
    <property type="protein sequence ID" value="MCB4820693.1"/>
    <property type="molecule type" value="Genomic_DNA"/>
</dbReference>
<dbReference type="GO" id="GO:0005886">
    <property type="term" value="C:plasma membrane"/>
    <property type="evidence" value="ECO:0007669"/>
    <property type="project" value="UniProtKB-SubCell"/>
</dbReference>
<evidence type="ECO:0000256" key="2">
    <source>
        <dbReference type="ARBA" id="ARBA00022475"/>
    </source>
</evidence>
<evidence type="ECO:0000313" key="8">
    <source>
        <dbReference type="EMBL" id="MCB4820693.1"/>
    </source>
</evidence>
<feature type="transmembrane region" description="Helical" evidence="6">
    <location>
        <begin position="146"/>
        <end position="163"/>
    </location>
</feature>
<gene>
    <name evidence="8" type="ORF">LHA35_02965</name>
</gene>
<dbReference type="Proteomes" id="UP001139311">
    <property type="component" value="Unassembled WGS sequence"/>
</dbReference>
<dbReference type="AlphaFoldDB" id="A0A9X1IC90"/>
<feature type="transmembrane region" description="Helical" evidence="6">
    <location>
        <begin position="211"/>
        <end position="236"/>
    </location>
</feature>
<protein>
    <recommendedName>
        <fullName evidence="6">TVP38/TMEM64 family membrane protein</fullName>
    </recommendedName>
</protein>
<keyword evidence="2 6" id="KW-1003">Cell membrane</keyword>
<keyword evidence="4 6" id="KW-1133">Transmembrane helix</keyword>
<name>A0A9X1IC90_9PROT</name>
<feature type="transmembrane region" description="Helical" evidence="6">
    <location>
        <begin position="20"/>
        <end position="41"/>
    </location>
</feature>